<keyword evidence="8" id="KW-1185">Reference proteome</keyword>
<evidence type="ECO:0000256" key="5">
    <source>
        <dbReference type="PROSITE-ProRule" id="PRU00302"/>
    </source>
</evidence>
<dbReference type="PROSITE" id="PS50923">
    <property type="entry name" value="SUSHI"/>
    <property type="match status" value="1"/>
</dbReference>
<feature type="domain" description="Sushi" evidence="6">
    <location>
        <begin position="89"/>
        <end position="142"/>
    </location>
</feature>
<proteinExistence type="predicted"/>
<organism evidence="7 8">
    <name type="scientific">Periophthalmus magnuspinnatus</name>
    <dbReference type="NCBI Taxonomy" id="409849"/>
    <lineage>
        <taxon>Eukaryota</taxon>
        <taxon>Metazoa</taxon>
        <taxon>Chordata</taxon>
        <taxon>Craniata</taxon>
        <taxon>Vertebrata</taxon>
        <taxon>Euteleostomi</taxon>
        <taxon>Actinopterygii</taxon>
        <taxon>Neopterygii</taxon>
        <taxon>Teleostei</taxon>
        <taxon>Neoteleostei</taxon>
        <taxon>Acanthomorphata</taxon>
        <taxon>Gobiaria</taxon>
        <taxon>Gobiiformes</taxon>
        <taxon>Gobioidei</taxon>
        <taxon>Gobiidae</taxon>
        <taxon>Oxudercinae</taxon>
        <taxon>Periophthalmus</taxon>
    </lineage>
</organism>
<accession>A0A3B3ZKK4</accession>
<evidence type="ECO:0000256" key="1">
    <source>
        <dbReference type="ARBA" id="ARBA00022659"/>
    </source>
</evidence>
<feature type="disulfide bond" evidence="5">
    <location>
        <begin position="113"/>
        <end position="140"/>
    </location>
</feature>
<dbReference type="PANTHER" id="PTHR19325:SF575">
    <property type="entry name" value="LOCOMOTION-RELATED PROTEIN HIKARU GENKI"/>
    <property type="match status" value="1"/>
</dbReference>
<evidence type="ECO:0000259" key="6">
    <source>
        <dbReference type="PROSITE" id="PS50923"/>
    </source>
</evidence>
<protein>
    <recommendedName>
        <fullName evidence="6">Sushi domain-containing protein</fullName>
    </recommendedName>
</protein>
<name>A0A3B3ZKK4_9GOBI</name>
<dbReference type="Proteomes" id="UP000261520">
    <property type="component" value="Unplaced"/>
</dbReference>
<dbReference type="CDD" id="cd00033">
    <property type="entry name" value="CCP"/>
    <property type="match status" value="2"/>
</dbReference>
<keyword evidence="4" id="KW-0325">Glycoprotein</keyword>
<dbReference type="Ensembl" id="ENSPMGT00000005475.1">
    <property type="protein sequence ID" value="ENSPMGP00000005162.1"/>
    <property type="gene ID" value="ENSPMGG00000004342.1"/>
</dbReference>
<reference evidence="7" key="1">
    <citation type="submission" date="2025-08" db="UniProtKB">
        <authorList>
            <consortium name="Ensembl"/>
        </authorList>
    </citation>
    <scope>IDENTIFICATION</scope>
</reference>
<evidence type="ECO:0000313" key="7">
    <source>
        <dbReference type="Ensembl" id="ENSPMGP00000005162.1"/>
    </source>
</evidence>
<evidence type="ECO:0000256" key="4">
    <source>
        <dbReference type="ARBA" id="ARBA00023180"/>
    </source>
</evidence>
<dbReference type="Pfam" id="PF00084">
    <property type="entry name" value="Sushi"/>
    <property type="match status" value="2"/>
</dbReference>
<keyword evidence="3 5" id="KW-1015">Disulfide bond</keyword>
<dbReference type="AlphaFoldDB" id="A0A3B3ZKK4"/>
<reference evidence="7" key="2">
    <citation type="submission" date="2025-09" db="UniProtKB">
        <authorList>
            <consortium name="Ensembl"/>
        </authorList>
    </citation>
    <scope>IDENTIFICATION</scope>
</reference>
<comment type="caution">
    <text evidence="5">Lacks conserved residue(s) required for the propagation of feature annotation.</text>
</comment>
<evidence type="ECO:0000313" key="8">
    <source>
        <dbReference type="Proteomes" id="UP000261520"/>
    </source>
</evidence>
<keyword evidence="1 5" id="KW-0768">Sushi</keyword>
<dbReference type="InterPro" id="IPR050350">
    <property type="entry name" value="Compl-Cell_Adhes-Reg"/>
</dbReference>
<dbReference type="SUPFAM" id="SSF57535">
    <property type="entry name" value="Complement control module/SCR domain"/>
    <property type="match status" value="2"/>
</dbReference>
<keyword evidence="2" id="KW-0677">Repeat</keyword>
<dbReference type="Gene3D" id="2.10.70.10">
    <property type="entry name" value="Complement Module, domain 1"/>
    <property type="match status" value="2"/>
</dbReference>
<dbReference type="InterPro" id="IPR035976">
    <property type="entry name" value="Sushi/SCR/CCP_sf"/>
</dbReference>
<dbReference type="SMART" id="SM00032">
    <property type="entry name" value="CCP"/>
    <property type="match status" value="2"/>
</dbReference>
<dbReference type="PANTHER" id="PTHR19325">
    <property type="entry name" value="COMPLEMENT COMPONENT-RELATED SUSHI DOMAIN-CONTAINING"/>
    <property type="match status" value="1"/>
</dbReference>
<dbReference type="InterPro" id="IPR000436">
    <property type="entry name" value="Sushi_SCR_CCP_dom"/>
</dbReference>
<sequence length="188" mass="21242">LMLKVQRLPPVCLLENILLSCPPSGQCGVPENTAGTNSKLAPKFSSQKSFGAGTRVYYVCDVGYVPSRGSKYRWCTKGQWSPLELQCRSKCLTYTPQSRTGRYQYRDNIYIQCDPRFTLVGPSTITCDERGQWAPELPKCKGKSANSGHFNTKNELKCYLVFIKTWLKVHDVTFMLWDSLHGCLCVLP</sequence>
<evidence type="ECO:0000256" key="3">
    <source>
        <dbReference type="ARBA" id="ARBA00023157"/>
    </source>
</evidence>
<evidence type="ECO:0000256" key="2">
    <source>
        <dbReference type="ARBA" id="ARBA00022737"/>
    </source>
</evidence>